<gene>
    <name evidence="5" type="primary">LOC106012426</name>
</gene>
<dbReference type="GeneID" id="106012426"/>
<feature type="disulfide bond" evidence="1">
    <location>
        <begin position="49"/>
        <end position="83"/>
    </location>
</feature>
<evidence type="ECO:0000256" key="2">
    <source>
        <dbReference type="SAM" id="SignalP"/>
    </source>
</evidence>
<dbReference type="InterPro" id="IPR003582">
    <property type="entry name" value="ShKT_dom"/>
</dbReference>
<accession>A0ABM1A4S7</accession>
<dbReference type="RefSeq" id="XP_012940835.1">
    <property type="nucleotide sequence ID" value="XM_013085381.2"/>
</dbReference>
<name>A0ABM1A4S7_APLCA</name>
<dbReference type="SMART" id="SM00254">
    <property type="entry name" value="ShKT"/>
    <property type="match status" value="4"/>
</dbReference>
<sequence>MAVVSVACVYLSLLVSLTNAQFQLSFGTPTPPKPTTPRPTLPGGFDPACRDKINNCKNYGADSCTGIYKEWAQNNCESTCGFCKSLPTQPPQCVDKRSDCQDFDDSACTDPSYRSWAEDNCRRHCRLCTASQLMALDAMTTRATTLPPNLCVDKVDCTRYGQDACSVDKYGKWGQENCARYCGICQGVATPPPLCVDKNPDCARYQSDLCTNPGFSSFAEENCRKFCNKCGKLVSV</sequence>
<evidence type="ECO:0000313" key="4">
    <source>
        <dbReference type="Proteomes" id="UP000694888"/>
    </source>
</evidence>
<feature type="chain" id="PRO_5047394051" evidence="2">
    <location>
        <begin position="21"/>
        <end position="236"/>
    </location>
</feature>
<dbReference type="Pfam" id="PF01549">
    <property type="entry name" value="ShK"/>
    <property type="match status" value="4"/>
</dbReference>
<organism evidence="4 5">
    <name type="scientific">Aplysia californica</name>
    <name type="common">California sea hare</name>
    <dbReference type="NCBI Taxonomy" id="6500"/>
    <lineage>
        <taxon>Eukaryota</taxon>
        <taxon>Metazoa</taxon>
        <taxon>Spiralia</taxon>
        <taxon>Lophotrochozoa</taxon>
        <taxon>Mollusca</taxon>
        <taxon>Gastropoda</taxon>
        <taxon>Heterobranchia</taxon>
        <taxon>Euthyneura</taxon>
        <taxon>Tectipleura</taxon>
        <taxon>Aplysiida</taxon>
        <taxon>Aplysioidea</taxon>
        <taxon>Aplysiidae</taxon>
        <taxon>Aplysia</taxon>
    </lineage>
</organism>
<proteinExistence type="predicted"/>
<evidence type="ECO:0000313" key="5">
    <source>
        <dbReference type="RefSeq" id="XP_012940835.1"/>
    </source>
</evidence>
<keyword evidence="2" id="KW-0732">Signal</keyword>
<dbReference type="PANTHER" id="PTHR21724:SF109">
    <property type="entry name" value="SHKT DOMAIN-CONTAINING PROTEIN"/>
    <property type="match status" value="1"/>
</dbReference>
<dbReference type="Proteomes" id="UP000694888">
    <property type="component" value="Unplaced"/>
</dbReference>
<feature type="signal peptide" evidence="2">
    <location>
        <begin position="1"/>
        <end position="20"/>
    </location>
</feature>
<evidence type="ECO:0000256" key="1">
    <source>
        <dbReference type="PROSITE-ProRule" id="PRU01005"/>
    </source>
</evidence>
<dbReference type="PANTHER" id="PTHR21724">
    <property type="entry name" value="SHKT DOMAIN-CONTAINING PROTEIN"/>
    <property type="match status" value="1"/>
</dbReference>
<dbReference type="Gene3D" id="1.10.10.1940">
    <property type="match status" value="2"/>
</dbReference>
<comment type="caution">
    <text evidence="1">Lacks conserved residue(s) required for the propagation of feature annotation.</text>
</comment>
<protein>
    <submittedName>
        <fullName evidence="5">Tyrosinase-like protein tyr-3</fullName>
    </submittedName>
</protein>
<evidence type="ECO:0000259" key="3">
    <source>
        <dbReference type="PROSITE" id="PS51670"/>
    </source>
</evidence>
<dbReference type="PROSITE" id="PS51670">
    <property type="entry name" value="SHKT"/>
    <property type="match status" value="1"/>
</dbReference>
<feature type="domain" description="ShKT" evidence="3">
    <location>
        <begin position="49"/>
        <end position="83"/>
    </location>
</feature>
<reference evidence="5" key="1">
    <citation type="submission" date="2025-08" db="UniProtKB">
        <authorList>
            <consortium name="RefSeq"/>
        </authorList>
    </citation>
    <scope>IDENTIFICATION</scope>
</reference>
<keyword evidence="1" id="KW-1015">Disulfide bond</keyword>
<keyword evidence="4" id="KW-1185">Reference proteome</keyword>